<evidence type="ECO:0000256" key="1">
    <source>
        <dbReference type="SAM" id="MobiDB-lite"/>
    </source>
</evidence>
<dbReference type="Proteomes" id="UP000694861">
    <property type="component" value="Unplaced"/>
</dbReference>
<dbReference type="GeneID" id="107881893"/>
<feature type="compositionally biased region" description="Basic and acidic residues" evidence="1">
    <location>
        <begin position="1"/>
        <end position="28"/>
    </location>
</feature>
<dbReference type="PANTHER" id="PTHR33223">
    <property type="entry name" value="CCHC-TYPE DOMAIN-CONTAINING PROTEIN"/>
    <property type="match status" value="1"/>
</dbReference>
<keyword evidence="3" id="KW-1185">Reference proteome</keyword>
<dbReference type="InterPro" id="IPR005162">
    <property type="entry name" value="Retrotrans_gag_dom"/>
</dbReference>
<evidence type="ECO:0000259" key="2">
    <source>
        <dbReference type="Pfam" id="PF03732"/>
    </source>
</evidence>
<dbReference type="PANTHER" id="PTHR33223:SF8">
    <property type="entry name" value="OS04G0172440 PROTEIN"/>
    <property type="match status" value="1"/>
</dbReference>
<dbReference type="RefSeq" id="XP_016652404.1">
    <property type="nucleotide sequence ID" value="XM_016796918.1"/>
</dbReference>
<proteinExistence type="predicted"/>
<feature type="region of interest" description="Disordered" evidence="1">
    <location>
        <begin position="1"/>
        <end position="30"/>
    </location>
</feature>
<gene>
    <name evidence="4" type="primary">LOC107881893</name>
</gene>
<reference evidence="4" key="2">
    <citation type="submission" date="2025-08" db="UniProtKB">
        <authorList>
            <consortium name="RefSeq"/>
        </authorList>
    </citation>
    <scope>IDENTIFICATION</scope>
</reference>
<organism evidence="3 4">
    <name type="scientific">Prunus mume</name>
    <name type="common">Japanese apricot</name>
    <name type="synonym">Armeniaca mume</name>
    <dbReference type="NCBI Taxonomy" id="102107"/>
    <lineage>
        <taxon>Eukaryota</taxon>
        <taxon>Viridiplantae</taxon>
        <taxon>Streptophyta</taxon>
        <taxon>Embryophyta</taxon>
        <taxon>Tracheophyta</taxon>
        <taxon>Spermatophyta</taxon>
        <taxon>Magnoliopsida</taxon>
        <taxon>eudicotyledons</taxon>
        <taxon>Gunneridae</taxon>
        <taxon>Pentapetalae</taxon>
        <taxon>rosids</taxon>
        <taxon>fabids</taxon>
        <taxon>Rosales</taxon>
        <taxon>Rosaceae</taxon>
        <taxon>Amygdaloideae</taxon>
        <taxon>Amygdaleae</taxon>
        <taxon>Prunus</taxon>
    </lineage>
</organism>
<feature type="domain" description="Retrotransposon gag" evidence="2">
    <location>
        <begin position="71"/>
        <end position="161"/>
    </location>
</feature>
<accession>A0ABM1LYC7</accession>
<reference evidence="3" key="1">
    <citation type="journal article" date="2012" name="Nat. Commun.">
        <title>The genome of Prunus mume.</title>
        <authorList>
            <person name="Zhang Q."/>
            <person name="Chen W."/>
            <person name="Sun L."/>
            <person name="Zhao F."/>
            <person name="Huang B."/>
            <person name="Yang W."/>
            <person name="Tao Y."/>
            <person name="Wang J."/>
            <person name="Yuan Z."/>
            <person name="Fan G."/>
            <person name="Xing Z."/>
            <person name="Han C."/>
            <person name="Pan H."/>
            <person name="Zhong X."/>
            <person name="Shi W."/>
            <person name="Liang X."/>
            <person name="Du D."/>
            <person name="Sun F."/>
            <person name="Xu Z."/>
            <person name="Hao R."/>
            <person name="Lv T."/>
            <person name="Lv Y."/>
            <person name="Zheng Z."/>
            <person name="Sun M."/>
            <person name="Luo L."/>
            <person name="Cai M."/>
            <person name="Gao Y."/>
            <person name="Wang J."/>
            <person name="Yin Y."/>
            <person name="Xu X."/>
            <person name="Cheng T."/>
            <person name="Wang J."/>
        </authorList>
    </citation>
    <scope>NUCLEOTIDE SEQUENCE [LARGE SCALE GENOMIC DNA]</scope>
</reference>
<name>A0ABM1LYC7_PRUMU</name>
<evidence type="ECO:0000313" key="4">
    <source>
        <dbReference type="RefSeq" id="XP_016652404.1"/>
    </source>
</evidence>
<sequence length="337" mass="39109">MIEDGLAQRRPEAPRYTKPDPPEIDRTPLPRNYRLPEFILFYGDGPTSSIEHIGCFMAQCGEADSDAQKLRLFVHSLTGAAFSWFINLPPNSVRDWSDMERIFHEHFYQTNREITIAELARMSQASDESPRDYLQRFKMCRNWYRINLPEREFVKMAEEGLEFEYRKKFQGIEFRDMHDLINKVDRYPSLLKEDVQKKTGSKGTYYRNPVVTYAEADNPAETEGDEVEMSSAEVSIDRPFVCKGLVKADNSHTKIPNAKFATRETKAYTFDLTRAEAIFDLLLTEKNVKLSFGHKIQKPEELKGKTFCKYHSSLSHNTNNCVVLRDVIQKLIDQRPG</sequence>
<dbReference type="Pfam" id="PF03732">
    <property type="entry name" value="Retrotrans_gag"/>
    <property type="match status" value="1"/>
</dbReference>
<evidence type="ECO:0000313" key="3">
    <source>
        <dbReference type="Proteomes" id="UP000694861"/>
    </source>
</evidence>
<protein>
    <submittedName>
        <fullName evidence="4">Uncharacterized protein LOC107881893</fullName>
    </submittedName>
</protein>